<name>A0A645DLQ1_9ZZZZ</name>
<sequence>MIERDARAHHHPRQVKHLQCARHREDKTGADHISKQRQRDKAHAFPAGCAVEFRRLVHIGGDVVESCDKNDEIEADILPKHRKQHRKEVILLALPVDVCGGDAEVLQQLIEHAAVVEENEVKEQAQRRRADDDREKIQRAKELLPDADAVYDQREHERGTHLKHQRAADQQQRVFHRNAHVRVVPKFHIVGKPRVIRPGCLGAQSADGKKTVDDVLNEWII</sequence>
<dbReference type="AlphaFoldDB" id="A0A645DLQ1"/>
<gene>
    <name evidence="1" type="ORF">SDC9_137124</name>
</gene>
<evidence type="ECO:0000313" key="1">
    <source>
        <dbReference type="EMBL" id="MPM90008.1"/>
    </source>
</evidence>
<organism evidence="1">
    <name type="scientific">bioreactor metagenome</name>
    <dbReference type="NCBI Taxonomy" id="1076179"/>
    <lineage>
        <taxon>unclassified sequences</taxon>
        <taxon>metagenomes</taxon>
        <taxon>ecological metagenomes</taxon>
    </lineage>
</organism>
<accession>A0A645DLQ1</accession>
<protein>
    <submittedName>
        <fullName evidence="1">Uncharacterized protein</fullName>
    </submittedName>
</protein>
<dbReference type="EMBL" id="VSSQ01037348">
    <property type="protein sequence ID" value="MPM90008.1"/>
    <property type="molecule type" value="Genomic_DNA"/>
</dbReference>
<comment type="caution">
    <text evidence="1">The sequence shown here is derived from an EMBL/GenBank/DDBJ whole genome shotgun (WGS) entry which is preliminary data.</text>
</comment>
<reference evidence="1" key="1">
    <citation type="submission" date="2019-08" db="EMBL/GenBank/DDBJ databases">
        <authorList>
            <person name="Kucharzyk K."/>
            <person name="Murdoch R.W."/>
            <person name="Higgins S."/>
            <person name="Loffler F."/>
        </authorList>
    </citation>
    <scope>NUCLEOTIDE SEQUENCE</scope>
</reference>
<proteinExistence type="predicted"/>